<keyword evidence="1 6" id="KW-0436">Ligase</keyword>
<feature type="binding site" evidence="6">
    <location>
        <position position="17"/>
    </location>
    <ligand>
        <name>ATP</name>
        <dbReference type="ChEBI" id="CHEBI:30616"/>
    </ligand>
</feature>
<organism evidence="7 8">
    <name type="scientific">Alteromonas phage ZP6</name>
    <dbReference type="NCBI Taxonomy" id="2492447"/>
    <lineage>
        <taxon>Viruses</taxon>
        <taxon>Duplodnaviria</taxon>
        <taxon>Heunggongvirae</taxon>
        <taxon>Uroviricota</taxon>
        <taxon>Caudoviricetes</taxon>
        <taxon>Mareflavirus</taxon>
        <taxon>Mareflavirus ZP6</taxon>
    </lineage>
</organism>
<evidence type="ECO:0000256" key="2">
    <source>
        <dbReference type="ARBA" id="ARBA00022723"/>
    </source>
</evidence>
<comment type="pathway">
    <text evidence="6">Purine metabolism.</text>
</comment>
<dbReference type="InterPro" id="IPR027417">
    <property type="entry name" value="P-loop_NTPase"/>
</dbReference>
<dbReference type="GO" id="GO:0000287">
    <property type="term" value="F:magnesium ion binding"/>
    <property type="evidence" value="ECO:0007669"/>
    <property type="project" value="UniProtKB-UniRule"/>
</dbReference>
<dbReference type="InterPro" id="IPR046383">
    <property type="entry name" value="Phage_PurZ"/>
</dbReference>
<dbReference type="GO" id="GO:0046040">
    <property type="term" value="P:IMP metabolic process"/>
    <property type="evidence" value="ECO:0007669"/>
    <property type="project" value="TreeGrafter"/>
</dbReference>
<dbReference type="HAMAP" id="MF_04166">
    <property type="entry name" value="Phage_PURZ"/>
    <property type="match status" value="1"/>
</dbReference>
<feature type="binding site" evidence="6">
    <location>
        <position position="14"/>
    </location>
    <ligand>
        <name>ATP</name>
        <dbReference type="ChEBI" id="CHEBI:30616"/>
    </ligand>
</feature>
<feature type="active site" description="Proton acceptor" evidence="6">
    <location>
        <position position="13"/>
    </location>
</feature>
<keyword evidence="5 6" id="KW-0460">Magnesium</keyword>
<evidence type="ECO:0000256" key="1">
    <source>
        <dbReference type="ARBA" id="ARBA00022598"/>
    </source>
</evidence>
<dbReference type="EC" id="6.3.4.25" evidence="6"/>
<reference evidence="7 8" key="1">
    <citation type="submission" date="2018-11" db="EMBL/GenBank/DDBJ databases">
        <title>Isolation and Complete Genome Sequence of a Novel Alteromonas Phage ZP6.</title>
        <authorList>
            <person name="Han J."/>
        </authorList>
    </citation>
    <scope>NUCLEOTIDE SEQUENCE [LARGE SCALE GENOMIC DNA]</scope>
</reference>
<keyword evidence="3 6" id="KW-0547">Nucleotide-binding</keyword>
<feature type="binding site" evidence="6">
    <location>
        <position position="13"/>
    </location>
    <ligand>
        <name>ATP</name>
        <dbReference type="ChEBI" id="CHEBI:30616"/>
    </ligand>
</feature>
<evidence type="ECO:0000313" key="8">
    <source>
        <dbReference type="Proteomes" id="UP000286786"/>
    </source>
</evidence>
<dbReference type="GO" id="GO:0004019">
    <property type="term" value="F:adenylosuccinate synthase activity"/>
    <property type="evidence" value="ECO:0007669"/>
    <property type="project" value="InterPro"/>
</dbReference>
<comment type="similarity">
    <text evidence="6">Belongs to the Caudovirales PurZ family.</text>
</comment>
<dbReference type="PANTHER" id="PTHR11846:SF0">
    <property type="entry name" value="ADENYLOSUCCINATE SYNTHETASE"/>
    <property type="match status" value="1"/>
</dbReference>
<feature type="binding site" evidence="6">
    <location>
        <position position="125"/>
    </location>
    <ligand>
        <name>dGMP</name>
        <dbReference type="ChEBI" id="CHEBI:57673"/>
    </ligand>
</feature>
<protein>
    <recommendedName>
        <fullName evidence="6">N6-succino-2-amino-2'-deoxyadenylate synthase</fullName>
        <ecNumber evidence="6">6.3.4.25</ecNumber>
    </recommendedName>
    <alternativeName>
        <fullName evidence="6">2-amino-2'-deoxyadenylo-succinate synthase</fullName>
    </alternativeName>
    <alternativeName>
        <fullName evidence="6">PurZ</fullName>
    </alternativeName>
</protein>
<dbReference type="GO" id="GO:0044208">
    <property type="term" value="P:'de novo' AMP biosynthetic process"/>
    <property type="evidence" value="ECO:0007669"/>
    <property type="project" value="TreeGrafter"/>
</dbReference>
<feature type="binding site" evidence="6">
    <location>
        <position position="39"/>
    </location>
    <ligand>
        <name>dGMP</name>
        <dbReference type="ChEBI" id="CHEBI:57673"/>
    </ligand>
</feature>
<comment type="cofactor">
    <cofactor evidence="6">
        <name>Mg(2+)</name>
        <dbReference type="ChEBI" id="CHEBI:18420"/>
    </cofactor>
</comment>
<feature type="binding site" evidence="6">
    <location>
        <position position="319"/>
    </location>
    <ligand>
        <name>ATP</name>
        <dbReference type="ChEBI" id="CHEBI:30616"/>
    </ligand>
</feature>
<feature type="binding site" evidence="6">
    <location>
        <position position="13"/>
    </location>
    <ligand>
        <name>Mg(2+)</name>
        <dbReference type="ChEBI" id="CHEBI:18420"/>
    </ligand>
</feature>
<proteinExistence type="inferred from homology"/>
<dbReference type="NCBIfam" id="NF038379">
    <property type="entry name" value="amino_Aden_PurZ"/>
    <property type="match status" value="1"/>
</dbReference>
<evidence type="ECO:0000256" key="4">
    <source>
        <dbReference type="ARBA" id="ARBA00022755"/>
    </source>
</evidence>
<feature type="binding site" evidence="6">
    <location>
        <position position="43"/>
    </location>
    <ligand>
        <name>ATP</name>
        <dbReference type="ChEBI" id="CHEBI:30616"/>
    </ligand>
</feature>
<gene>
    <name evidence="6" type="primary">purZ</name>
</gene>
<dbReference type="Gene3D" id="3.40.440.10">
    <property type="entry name" value="Adenylosuccinate Synthetase, subunit A, domain 1"/>
    <property type="match status" value="2"/>
</dbReference>
<feature type="binding site" evidence="6">
    <location>
        <position position="139"/>
    </location>
    <ligand>
        <name>dGMP</name>
        <dbReference type="ChEBI" id="CHEBI:57673"/>
    </ligand>
</feature>
<dbReference type="SMART" id="SM00788">
    <property type="entry name" value="Adenylsucc_synt"/>
    <property type="match status" value="1"/>
</dbReference>
<keyword evidence="4 6" id="KW-0658">Purine biosynthesis</keyword>
<evidence type="ECO:0000256" key="5">
    <source>
        <dbReference type="ARBA" id="ARBA00022842"/>
    </source>
</evidence>
<dbReference type="Proteomes" id="UP000286786">
    <property type="component" value="Genome"/>
</dbReference>
<feature type="binding site" evidence="6">
    <location>
        <position position="294"/>
    </location>
    <ligand>
        <name>ATP</name>
        <dbReference type="ChEBI" id="CHEBI:30616"/>
    </ligand>
</feature>
<keyword evidence="2 6" id="KW-0479">Metal-binding</keyword>
<feature type="binding site" evidence="6">
    <location>
        <position position="13"/>
    </location>
    <ligand>
        <name>dGMP</name>
        <dbReference type="ChEBI" id="CHEBI:57673"/>
    </ligand>
</feature>
<feature type="binding site" evidence="6">
    <location>
        <position position="197"/>
    </location>
    <ligand>
        <name>dGMP</name>
        <dbReference type="ChEBI" id="CHEBI:57673"/>
    </ligand>
</feature>
<feature type="binding site" evidence="6">
    <location>
        <position position="182"/>
    </location>
    <ligand>
        <name>ATP</name>
        <dbReference type="ChEBI" id="CHEBI:30616"/>
    </ligand>
</feature>
<dbReference type="InterPro" id="IPR042109">
    <property type="entry name" value="Adenylosuccinate_synth_dom1"/>
</dbReference>
<keyword evidence="8" id="KW-1185">Reference proteome</keyword>
<feature type="binding site" evidence="6">
    <location>
        <position position="15"/>
    </location>
    <ligand>
        <name>ATP</name>
        <dbReference type="ChEBI" id="CHEBI:30616"/>
    </ligand>
</feature>
<dbReference type="Pfam" id="PF00709">
    <property type="entry name" value="Adenylsucc_synt"/>
    <property type="match status" value="1"/>
</dbReference>
<evidence type="ECO:0000256" key="3">
    <source>
        <dbReference type="ARBA" id="ARBA00022741"/>
    </source>
</evidence>
<evidence type="ECO:0000256" key="6">
    <source>
        <dbReference type="HAMAP-Rule" id="MF_04166"/>
    </source>
</evidence>
<feature type="binding site" evidence="6">
    <location>
        <position position="42"/>
    </location>
    <ligand>
        <name>ATP</name>
        <dbReference type="ChEBI" id="CHEBI:30616"/>
    </ligand>
</feature>
<feature type="binding site" evidence="6">
    <location>
        <position position="41"/>
    </location>
    <ligand>
        <name>Mg(2+)</name>
        <dbReference type="ChEBI" id="CHEBI:18420"/>
    </ligand>
</feature>
<feature type="binding site" evidence="6">
    <location>
        <position position="263"/>
    </location>
    <ligand>
        <name>L-aspartate</name>
        <dbReference type="ChEBI" id="CHEBI:29991"/>
    </ligand>
</feature>
<dbReference type="EMBL" id="MK203850">
    <property type="protein sequence ID" value="AZS06526.1"/>
    <property type="molecule type" value="Genomic_DNA"/>
</dbReference>
<feature type="binding site" evidence="6">
    <location>
        <position position="41"/>
    </location>
    <ligand>
        <name>ATP</name>
        <dbReference type="ChEBI" id="CHEBI:30616"/>
    </ligand>
</feature>
<feature type="binding site" evidence="6">
    <location>
        <position position="124"/>
    </location>
    <ligand>
        <name>dGMP</name>
        <dbReference type="ChEBI" id="CHEBI:57673"/>
    </ligand>
</feature>
<dbReference type="SMR" id="A0A3S9U891"/>
<dbReference type="SUPFAM" id="SSF52540">
    <property type="entry name" value="P-loop containing nucleoside triphosphate hydrolases"/>
    <property type="match status" value="1"/>
</dbReference>
<name>A0A3S9U891_9CAUD</name>
<evidence type="ECO:0000313" key="7">
    <source>
        <dbReference type="EMBL" id="AZS06526.1"/>
    </source>
</evidence>
<feature type="binding site" evidence="6">
    <location>
        <position position="16"/>
    </location>
    <ligand>
        <name>ATP</name>
        <dbReference type="ChEBI" id="CHEBI:30616"/>
    </ligand>
</feature>
<comment type="function">
    <text evidence="6">Involved in the synthesis of the atypical nucleotide dZTP (2-amino-2'-deoxyadenosine-5'-triphosphate). Catalyzes the condensation of aspartate with deoxyguanylate into dSMP (N6-succino-2-amino-2'-deoxyadenylate), which undergoes defumarylation and phosphorylation respectively by host PurB and guanylate/nucleoside diphosphate kinases to give dZTP. dZTP is integrated into the viral genome instead of adenine by the viral DNA polymerase. This Z-base probably completely replaces adenosine and forms a triple bond to the opposite T-base. The resulting non-standard viral DNA is called Z-genome. The chemically modified DNA is probably harder for the host bacteria to digest with nucleases or restriction enzymes.</text>
</comment>
<dbReference type="PANTHER" id="PTHR11846">
    <property type="entry name" value="ADENYLOSUCCINATE SYNTHETASE"/>
    <property type="match status" value="1"/>
</dbReference>
<feature type="binding site" evidence="6">
    <location>
        <position position="269"/>
    </location>
    <ligand>
        <name>L-aspartate</name>
        <dbReference type="ChEBI" id="CHEBI:29991"/>
    </ligand>
</feature>
<dbReference type="GO" id="GO:0005524">
    <property type="term" value="F:ATP binding"/>
    <property type="evidence" value="ECO:0007669"/>
    <property type="project" value="UniProtKB-UniRule"/>
</dbReference>
<dbReference type="InterPro" id="IPR001114">
    <property type="entry name" value="Adenylosuccinate_synthetase"/>
</dbReference>
<feature type="binding site" evidence="6">
    <location>
        <position position="264"/>
    </location>
    <ligand>
        <name>L-aspartate</name>
        <dbReference type="ChEBI" id="CHEBI:29991"/>
    </ligand>
</feature>
<keyword evidence="6" id="KW-0067">ATP-binding</keyword>
<feature type="binding site" evidence="6">
    <location>
        <position position="297"/>
    </location>
    <ligand>
        <name>ATP</name>
        <dbReference type="ChEBI" id="CHEBI:30616"/>
    </ligand>
</feature>
<sequence length="341" mass="37874">MNVKMIVDLQFGSTGKGLIAGYLAERDQPDCVVNANMPNAGHTYINDEGRTWIHKVLPNGIVSPKLKYVMIGPQSVFSLEQLRKEYKESFDLMSKVGLIIHESAVVLQDIHREVEQQALSGISSTMQGSAAATVEKMMRNPNRDSRAKTVLKGTEFEECVTDHRAYQTIMQGCDRIQAEAAQGYSLGLNAGFWPYCTSRDCTPQRFLADMGIPLLNLDLHVVGTARVHPIRVGNTPDGYSGDWYPDQEEITWESIGQKAELTTVTKRARRIATWSWLQITDALNDCAPDEIFLNFCNYDTDQAVDIASKLPEIAYMGYGPARQDIAEVANHGGQITVLGQI</sequence>
<feature type="binding site" evidence="6">
    <location>
        <position position="263"/>
    </location>
    <ligand>
        <name>Mg(2+)</name>
        <dbReference type="ChEBI" id="CHEBI:18420"/>
    </ligand>
</feature>
<comment type="catalytic activity">
    <reaction evidence="6">
        <text>dGMP + L-aspartate + ATP = (2S)-2-amino-2'-deoxyadenylo-succinate + ADP + phosphate + 2 H(+)</text>
        <dbReference type="Rhea" id="RHEA:67628"/>
        <dbReference type="ChEBI" id="CHEBI:15378"/>
        <dbReference type="ChEBI" id="CHEBI:29991"/>
        <dbReference type="ChEBI" id="CHEBI:30616"/>
        <dbReference type="ChEBI" id="CHEBI:43474"/>
        <dbReference type="ChEBI" id="CHEBI:57673"/>
        <dbReference type="ChEBI" id="CHEBI:172924"/>
        <dbReference type="ChEBI" id="CHEBI:456216"/>
        <dbReference type="EC" id="6.3.4.25"/>
    </reaction>
</comment>
<accession>A0A3S9U891</accession>